<proteinExistence type="predicted"/>
<dbReference type="RefSeq" id="WP_213541713.1">
    <property type="nucleotide sequence ID" value="NZ_AP023418.1"/>
</dbReference>
<sequence length="319" mass="37794">MWYAKMYFSGEKEFFENDAFGMQGLPSKRLELPFLESLLTFLELDEKEITPMLERISVNWERFVESRAREAYTAAMVELGVLAEKHIYLRLLYTRSFGCFSVNGYGQAEIQAIALDLKEFAKQFSETRKQVEKFLKCVLDVDSAGREPQKQAAKNYHHDQPRDPELFRFEPIPLSFEPVEPGRCAPVLYSSVVRDMIDYSLRSCVERGVTVRRCKNCGRWFPQTGRVSAEYCERPVKYGEQRCREIGAFRQWTKRQTDDPIFKAYRKEYKKRFAWIKAGRITDEQFYAWSEKAREEKKKCDREIISLEDFQQWLRDSKI</sequence>
<keyword evidence="2" id="KW-1185">Reference proteome</keyword>
<dbReference type="InterPro" id="IPR045722">
    <property type="entry name" value="DUF6076"/>
</dbReference>
<dbReference type="EMBL" id="AP023418">
    <property type="protein sequence ID" value="BCK80865.1"/>
    <property type="molecule type" value="Genomic_DNA"/>
</dbReference>
<evidence type="ECO:0000313" key="1">
    <source>
        <dbReference type="EMBL" id="BCK80865.1"/>
    </source>
</evidence>
<dbReference type="Pfam" id="PF19553">
    <property type="entry name" value="DUF6076"/>
    <property type="match status" value="1"/>
</dbReference>
<accession>A0A810Q2Z0</accession>
<protein>
    <submittedName>
        <fullName evidence="1">Uncharacterized protein</fullName>
    </submittedName>
</protein>
<organism evidence="1 2">
    <name type="scientific">Vescimonas coprocola</name>
    <dbReference type="NCBI Taxonomy" id="2714355"/>
    <lineage>
        <taxon>Bacteria</taxon>
        <taxon>Bacillati</taxon>
        <taxon>Bacillota</taxon>
        <taxon>Clostridia</taxon>
        <taxon>Eubacteriales</taxon>
        <taxon>Oscillospiraceae</taxon>
        <taxon>Vescimonas</taxon>
    </lineage>
</organism>
<evidence type="ECO:0000313" key="2">
    <source>
        <dbReference type="Proteomes" id="UP000681035"/>
    </source>
</evidence>
<dbReference type="KEGG" id="vcop:MM50RIKEN_06280"/>
<gene>
    <name evidence="1" type="ORF">MM50RIKEN_06280</name>
</gene>
<dbReference type="Proteomes" id="UP000681035">
    <property type="component" value="Chromosome"/>
</dbReference>
<reference evidence="1" key="1">
    <citation type="submission" date="2020-09" db="EMBL/GenBank/DDBJ databases">
        <title>New species isolated from human feces.</title>
        <authorList>
            <person name="Kitahara M."/>
            <person name="Shigeno Y."/>
            <person name="Shime M."/>
            <person name="Matsumoto Y."/>
            <person name="Nakamura S."/>
            <person name="Motooka D."/>
            <person name="Fukuoka S."/>
            <person name="Nishikawa H."/>
            <person name="Benno Y."/>
        </authorList>
    </citation>
    <scope>NUCLEOTIDE SEQUENCE</scope>
    <source>
        <strain evidence="1">MM50</strain>
    </source>
</reference>
<name>A0A810Q2Z0_9FIRM</name>
<dbReference type="AlphaFoldDB" id="A0A810Q2Z0"/>